<dbReference type="AlphaFoldDB" id="A0AA88QHY3"/>
<dbReference type="Gene3D" id="1.10.3730.20">
    <property type="match status" value="1"/>
</dbReference>
<keyword evidence="3 5" id="KW-1133">Transmembrane helix</keyword>
<dbReference type="InterPro" id="IPR018908">
    <property type="entry name" value="TMEM234"/>
</dbReference>
<proteinExistence type="predicted"/>
<name>A0AA88QHY3_9ASTE</name>
<accession>A0AA88QHY3</accession>
<comment type="caution">
    <text evidence="6">The sequence shown here is derived from an EMBL/GenBank/DDBJ whole genome shotgun (WGS) entry which is preliminary data.</text>
</comment>
<organism evidence="6 7">
    <name type="scientific">Escallonia rubra</name>
    <dbReference type="NCBI Taxonomy" id="112253"/>
    <lineage>
        <taxon>Eukaryota</taxon>
        <taxon>Viridiplantae</taxon>
        <taxon>Streptophyta</taxon>
        <taxon>Embryophyta</taxon>
        <taxon>Tracheophyta</taxon>
        <taxon>Spermatophyta</taxon>
        <taxon>Magnoliopsida</taxon>
        <taxon>eudicotyledons</taxon>
        <taxon>Gunneridae</taxon>
        <taxon>Pentapetalae</taxon>
        <taxon>asterids</taxon>
        <taxon>campanulids</taxon>
        <taxon>Escalloniales</taxon>
        <taxon>Escalloniaceae</taxon>
        <taxon>Escallonia</taxon>
    </lineage>
</organism>
<gene>
    <name evidence="6" type="ORF">RJ640_027435</name>
</gene>
<dbReference type="PANTHER" id="PTHR28668">
    <property type="entry name" value="TRANSMEMBRANE PROTEIN 234"/>
    <property type="match status" value="1"/>
</dbReference>
<sequence length="337" mass="36644">MGQDIEKMIAVGLVWGATNALMRRGAIIWDQTLKATSNPNKTHKNPLLKTLKKWLILLLIWQYSVPFILNLTASATFFAILSDTPISIAVPVTNATTFAATAVFGMVLGEETHVGLALFGTLLIVLGVRGPPVGRGRGGTLGNANRPIPLACPCPKIAAPGYEGCTIPVNLDKPTSCCPVISIPQTGINHHPLLVRVPNPLTLIVSEDSKWQAINVPPETIPRVWHATWDCTIQQGLQGLYNYGDAYNGASSSDGRNNHFSSDPILKIQLWTYVICCDCSSRIPRRLYPSEKMSVLSAFVKLSRDIFVVVAVCVAFLFSDRAYESLGLFISLADLTD</sequence>
<keyword evidence="7" id="KW-1185">Reference proteome</keyword>
<dbReference type="GO" id="GO:0016020">
    <property type="term" value="C:membrane"/>
    <property type="evidence" value="ECO:0007669"/>
    <property type="project" value="UniProtKB-SubCell"/>
</dbReference>
<evidence type="ECO:0008006" key="8">
    <source>
        <dbReference type="Google" id="ProtNLM"/>
    </source>
</evidence>
<feature type="transmembrane region" description="Helical" evidence="5">
    <location>
        <begin position="88"/>
        <end position="108"/>
    </location>
</feature>
<feature type="transmembrane region" description="Helical" evidence="5">
    <location>
        <begin position="114"/>
        <end position="131"/>
    </location>
</feature>
<dbReference type="PANTHER" id="PTHR28668:SF1">
    <property type="entry name" value="TRANSMEMBRANE PROTEIN 234"/>
    <property type="match status" value="1"/>
</dbReference>
<evidence type="ECO:0000256" key="2">
    <source>
        <dbReference type="ARBA" id="ARBA00022692"/>
    </source>
</evidence>
<feature type="transmembrane region" description="Helical" evidence="5">
    <location>
        <begin position="54"/>
        <end position="81"/>
    </location>
</feature>
<keyword evidence="4 5" id="KW-0472">Membrane</keyword>
<dbReference type="Proteomes" id="UP001187471">
    <property type="component" value="Unassembled WGS sequence"/>
</dbReference>
<dbReference type="EMBL" id="JAVXUO010002624">
    <property type="protein sequence ID" value="KAK2970954.1"/>
    <property type="molecule type" value="Genomic_DNA"/>
</dbReference>
<keyword evidence="2 5" id="KW-0812">Transmembrane</keyword>
<evidence type="ECO:0000313" key="6">
    <source>
        <dbReference type="EMBL" id="KAK2970954.1"/>
    </source>
</evidence>
<evidence type="ECO:0000256" key="4">
    <source>
        <dbReference type="ARBA" id="ARBA00023136"/>
    </source>
</evidence>
<comment type="subcellular location">
    <subcellularLocation>
        <location evidence="1">Membrane</location>
        <topology evidence="1">Multi-pass membrane protein</topology>
    </subcellularLocation>
</comment>
<evidence type="ECO:0000256" key="3">
    <source>
        <dbReference type="ARBA" id="ARBA00022989"/>
    </source>
</evidence>
<reference evidence="6" key="1">
    <citation type="submission" date="2022-12" db="EMBL/GenBank/DDBJ databases">
        <title>Draft genome assemblies for two species of Escallonia (Escalloniales).</title>
        <authorList>
            <person name="Chanderbali A."/>
            <person name="Dervinis C."/>
            <person name="Anghel I."/>
            <person name="Soltis D."/>
            <person name="Soltis P."/>
            <person name="Zapata F."/>
        </authorList>
    </citation>
    <scope>NUCLEOTIDE SEQUENCE</scope>
    <source>
        <strain evidence="6">UCBG92.1500</strain>
        <tissue evidence="6">Leaf</tissue>
    </source>
</reference>
<dbReference type="Pfam" id="PF10639">
    <property type="entry name" value="TMEM234"/>
    <property type="match status" value="1"/>
</dbReference>
<evidence type="ECO:0000256" key="5">
    <source>
        <dbReference type="SAM" id="Phobius"/>
    </source>
</evidence>
<evidence type="ECO:0000256" key="1">
    <source>
        <dbReference type="ARBA" id="ARBA00004141"/>
    </source>
</evidence>
<evidence type="ECO:0000313" key="7">
    <source>
        <dbReference type="Proteomes" id="UP001187471"/>
    </source>
</evidence>
<protein>
    <recommendedName>
        <fullName evidence="8">Transmembrane protein 234 homolog</fullName>
    </recommendedName>
</protein>